<feature type="domain" description="Rieske" evidence="8">
    <location>
        <begin position="120"/>
        <end position="206"/>
    </location>
</feature>
<dbReference type="GO" id="GO:0046872">
    <property type="term" value="F:metal ion binding"/>
    <property type="evidence" value="ECO:0007669"/>
    <property type="project" value="UniProtKB-KW"/>
</dbReference>
<evidence type="ECO:0000256" key="1">
    <source>
        <dbReference type="ARBA" id="ARBA00022714"/>
    </source>
</evidence>
<dbReference type="Pfam" id="PF00355">
    <property type="entry name" value="Rieske"/>
    <property type="match status" value="1"/>
</dbReference>
<dbReference type="PATRIC" id="fig|273063.9.peg.133"/>
<dbReference type="InterPro" id="IPR014349">
    <property type="entry name" value="Rieske_Fe-S_prot"/>
</dbReference>
<evidence type="ECO:0000259" key="8">
    <source>
        <dbReference type="PROSITE" id="PS51296"/>
    </source>
</evidence>
<keyword evidence="10" id="KW-1185">Reference proteome</keyword>
<accession>F9VMK6</accession>
<keyword evidence="3" id="KW-0408">Iron</keyword>
<dbReference type="PROSITE" id="PS51318">
    <property type="entry name" value="TAT"/>
    <property type="match status" value="1"/>
</dbReference>
<sequence length="244" mass="26819">MRNMKRRDFIRLAMIAGGAVAISPLFSPLFNYMGYYYNELRVISKNYLVANNTAGLQGFPKYKIANIKDIQSTSCPVYFFAYPLTNEPCFLVDFSKLNNQTNVEFKNPYYGQFAINSKFPTIKGVGPKGSICAFSAICVHLGCQLPAQVLTSSPNIPGLNPATTILHCPCHGSMYKLDKGGIVVGGPAPRPLPIIFLEYDNTTGDIYAIGTNAPYFSKTRPTSNLIYDPDYSYQIPSNPACTSG</sequence>
<evidence type="ECO:0000256" key="6">
    <source>
        <dbReference type="ARBA" id="ARBA00034078"/>
    </source>
</evidence>
<reference evidence="10" key="1">
    <citation type="journal article" date="2001" name="DNA Res.">
        <title>Complete genome sequence of an aerobic thermoacidophilic Crenarchaeon, Sulfolobus tokodaii strain7.</title>
        <authorList>
            <person name="Kawarabayasi Y."/>
            <person name="Hino Y."/>
            <person name="Horikawa H."/>
            <person name="Jin-no K."/>
            <person name="Takahashi M."/>
            <person name="Sekine M."/>
            <person name="Baba S."/>
            <person name="Ankai A."/>
            <person name="Kosugi H."/>
            <person name="Hosoyama A."/>
            <person name="Fukui S."/>
            <person name="Nagai Y."/>
            <person name="Nishijima K."/>
            <person name="Otsuka R."/>
            <person name="Nakazawa H."/>
            <person name="Takamiya M."/>
            <person name="Kato Y."/>
            <person name="Yoshizawa T."/>
            <person name="Tanaka T."/>
            <person name="Kudoh Y."/>
            <person name="Yamazaki J."/>
            <person name="Kushida N."/>
            <person name="Oguchi A."/>
            <person name="Aoki K."/>
            <person name="Masuda S."/>
            <person name="Yanagii M."/>
            <person name="Nishimura M."/>
            <person name="Yamagishi A."/>
            <person name="Oshima T."/>
            <person name="Kikuchi H."/>
        </authorList>
    </citation>
    <scope>NUCLEOTIDE SEQUENCE [LARGE SCALE GENOMIC DNA]</scope>
    <source>
        <strain evidence="10">DSM 16993 / JCM 10545 / NBRC 100140 / 7</strain>
    </source>
</reference>
<organism evidence="9 10">
    <name type="scientific">Sulfurisphaera tokodaii (strain DSM 16993 / JCM 10545 / NBRC 100140 / 7)</name>
    <name type="common">Sulfolobus tokodaii</name>
    <dbReference type="NCBI Taxonomy" id="273063"/>
    <lineage>
        <taxon>Archaea</taxon>
        <taxon>Thermoproteota</taxon>
        <taxon>Thermoprotei</taxon>
        <taxon>Sulfolobales</taxon>
        <taxon>Sulfolobaceae</taxon>
        <taxon>Sulfurisphaera</taxon>
    </lineage>
</organism>
<protein>
    <submittedName>
        <fullName evidence="9">Rieske iron-sulfur protein II</fullName>
    </submittedName>
</protein>
<dbReference type="Proteomes" id="UP000001015">
    <property type="component" value="Chromosome"/>
</dbReference>
<dbReference type="eggNOG" id="arCOG01720">
    <property type="taxonomic scope" value="Archaea"/>
</dbReference>
<keyword evidence="7" id="KW-0812">Transmembrane</keyword>
<dbReference type="Gene3D" id="2.102.10.10">
    <property type="entry name" value="Rieske [2Fe-2S] iron-sulphur domain"/>
    <property type="match status" value="1"/>
</dbReference>
<evidence type="ECO:0000256" key="2">
    <source>
        <dbReference type="ARBA" id="ARBA00022723"/>
    </source>
</evidence>
<evidence type="ECO:0000256" key="4">
    <source>
        <dbReference type="ARBA" id="ARBA00023014"/>
    </source>
</evidence>
<dbReference type="PROSITE" id="PS51296">
    <property type="entry name" value="RIESKE"/>
    <property type="match status" value="1"/>
</dbReference>
<keyword evidence="5" id="KW-1015">Disulfide bond</keyword>
<dbReference type="KEGG" id="sto:STK_01080"/>
<dbReference type="GO" id="GO:0051537">
    <property type="term" value="F:2 iron, 2 sulfur cluster binding"/>
    <property type="evidence" value="ECO:0007669"/>
    <property type="project" value="UniProtKB-KW"/>
</dbReference>
<keyword evidence="7" id="KW-1133">Transmembrane helix</keyword>
<name>F9VMK6_SULTO</name>
<dbReference type="PANTHER" id="PTHR10134">
    <property type="entry name" value="CYTOCHROME B-C1 COMPLEX SUBUNIT RIESKE, MITOCHONDRIAL"/>
    <property type="match status" value="1"/>
</dbReference>
<dbReference type="InterPro" id="IPR005805">
    <property type="entry name" value="Rieske_Fe-S_prot_C"/>
</dbReference>
<proteinExistence type="predicted"/>
<evidence type="ECO:0000313" key="9">
    <source>
        <dbReference type="EMBL" id="BAK54152.1"/>
    </source>
</evidence>
<keyword evidence="7" id="KW-0472">Membrane</keyword>
<dbReference type="AlphaFoldDB" id="F9VMK6"/>
<dbReference type="EMBL" id="BA000023">
    <property type="protein sequence ID" value="BAK54152.1"/>
    <property type="molecule type" value="Genomic_DNA"/>
</dbReference>
<keyword evidence="1" id="KW-0001">2Fe-2S</keyword>
<feature type="transmembrane region" description="Helical" evidence="7">
    <location>
        <begin position="12"/>
        <end position="37"/>
    </location>
</feature>
<dbReference type="GO" id="GO:0016020">
    <property type="term" value="C:membrane"/>
    <property type="evidence" value="ECO:0007669"/>
    <property type="project" value="InterPro"/>
</dbReference>
<dbReference type="SUPFAM" id="SSF50022">
    <property type="entry name" value="ISP domain"/>
    <property type="match status" value="1"/>
</dbReference>
<comment type="cofactor">
    <cofactor evidence="6">
        <name>[2Fe-2S] cluster</name>
        <dbReference type="ChEBI" id="CHEBI:190135"/>
    </cofactor>
</comment>
<keyword evidence="2" id="KW-0479">Metal-binding</keyword>
<evidence type="ECO:0000256" key="3">
    <source>
        <dbReference type="ARBA" id="ARBA00023004"/>
    </source>
</evidence>
<dbReference type="PRINTS" id="PR00162">
    <property type="entry name" value="RIESKE"/>
</dbReference>
<evidence type="ECO:0000256" key="7">
    <source>
        <dbReference type="SAM" id="Phobius"/>
    </source>
</evidence>
<dbReference type="InterPro" id="IPR036922">
    <property type="entry name" value="Rieske_2Fe-2S_sf"/>
</dbReference>
<evidence type="ECO:0000256" key="5">
    <source>
        <dbReference type="ARBA" id="ARBA00023157"/>
    </source>
</evidence>
<dbReference type="STRING" id="273063.STK_01080"/>
<dbReference type="InterPro" id="IPR006311">
    <property type="entry name" value="TAT_signal"/>
</dbReference>
<dbReference type="InterPro" id="IPR017941">
    <property type="entry name" value="Rieske_2Fe-2S"/>
</dbReference>
<gene>
    <name evidence="9" type="primary">soxF</name>
    <name evidence="9" type="synonym">ST0108</name>
    <name evidence="9" type="ordered locus">STK_01080</name>
</gene>
<evidence type="ECO:0000313" key="10">
    <source>
        <dbReference type="Proteomes" id="UP000001015"/>
    </source>
</evidence>
<keyword evidence="4" id="KW-0411">Iron-sulfur</keyword>